<keyword evidence="2" id="KW-1185">Reference proteome</keyword>
<sequence>MGWVHNATPEVNAQSNYPTILGVCFSLTGAMMVVVCLRLWIRIRSRRMAADDYVMIVTMLFSIIYNSLCVAQSRYGLGLPLVLRPKANLGYYMKVGRFESLIMLPSLRLDPVIQLNFAGRPFYQMGIAGFKAALCLSYLRLLSGTSKKLYRAVIWAVLIISTLGHFAATLVLVFNCRPVQKSWNPTTEGTCLPFGATNYALVAWTILCDVVIIFLPIPLLLELNVKPAQKAGLLCLFLLGLFTTVCSILRLTQISVIAYGDGNSTMLVLWGTIEFNVGNIITCLPFLGPLLKGFVSDFQSRSASKGKYRTDSHYVLQSYSKDDRVHGTNVSNVSQIASSKPKRTPSEELILDNGSDSELTANNSAIKMTVEYRVSVDREESR</sequence>
<reference evidence="1 2" key="1">
    <citation type="journal article" date="2023" name="ACS Omega">
        <title>Identification of the Neoaspergillic Acid Biosynthesis Gene Cluster by Establishing an In Vitro CRISPR-Ribonucleoprotein Genetic System in Aspergillus melleus.</title>
        <authorList>
            <person name="Yuan B."/>
            <person name="Grau M.F."/>
            <person name="Murata R.M."/>
            <person name="Torok T."/>
            <person name="Venkateswaran K."/>
            <person name="Stajich J.E."/>
            <person name="Wang C.C.C."/>
        </authorList>
    </citation>
    <scope>NUCLEOTIDE SEQUENCE [LARGE SCALE GENOMIC DNA]</scope>
    <source>
        <strain evidence="1 2">IMV 1140</strain>
    </source>
</reference>
<evidence type="ECO:0000313" key="2">
    <source>
        <dbReference type="Proteomes" id="UP001177260"/>
    </source>
</evidence>
<proteinExistence type="predicted"/>
<comment type="caution">
    <text evidence="1">The sequence shown here is derived from an EMBL/GenBank/DDBJ whole genome shotgun (WGS) entry which is preliminary data.</text>
</comment>
<gene>
    <name evidence="1" type="ORF">N8T08_008873</name>
</gene>
<organism evidence="1 2">
    <name type="scientific">Aspergillus melleus</name>
    <dbReference type="NCBI Taxonomy" id="138277"/>
    <lineage>
        <taxon>Eukaryota</taxon>
        <taxon>Fungi</taxon>
        <taxon>Dikarya</taxon>
        <taxon>Ascomycota</taxon>
        <taxon>Pezizomycotina</taxon>
        <taxon>Eurotiomycetes</taxon>
        <taxon>Eurotiomycetidae</taxon>
        <taxon>Eurotiales</taxon>
        <taxon>Aspergillaceae</taxon>
        <taxon>Aspergillus</taxon>
        <taxon>Aspergillus subgen. Circumdati</taxon>
    </lineage>
</organism>
<dbReference type="EMBL" id="JAOPJF010000061">
    <property type="protein sequence ID" value="KAK1141609.1"/>
    <property type="molecule type" value="Genomic_DNA"/>
</dbReference>
<dbReference type="Proteomes" id="UP001177260">
    <property type="component" value="Unassembled WGS sequence"/>
</dbReference>
<accession>A0ACC3AVS3</accession>
<protein>
    <submittedName>
        <fullName evidence="1">Uncharacterized protein</fullName>
    </submittedName>
</protein>
<evidence type="ECO:0000313" key="1">
    <source>
        <dbReference type="EMBL" id="KAK1141609.1"/>
    </source>
</evidence>
<name>A0ACC3AVS3_9EURO</name>